<accession>A0A150FS80</accession>
<evidence type="ECO:0000256" key="7">
    <source>
        <dbReference type="ARBA" id="ARBA00022984"/>
    </source>
</evidence>
<gene>
    <name evidence="11" type="ORF">JWYL7_1552</name>
    <name evidence="12" type="ORF">SAMN05661008_01577</name>
</gene>
<dbReference type="PANTHER" id="PTHR30582">
    <property type="entry name" value="L,D-TRANSPEPTIDASE"/>
    <property type="match status" value="1"/>
</dbReference>
<dbReference type="GO" id="GO:0005576">
    <property type="term" value="C:extracellular region"/>
    <property type="evidence" value="ECO:0007669"/>
    <property type="project" value="TreeGrafter"/>
</dbReference>
<evidence type="ECO:0000313" key="14">
    <source>
        <dbReference type="Proteomes" id="UP000323392"/>
    </source>
</evidence>
<dbReference type="Gene3D" id="2.40.440.10">
    <property type="entry name" value="L,D-transpeptidase catalytic domain-like"/>
    <property type="match status" value="1"/>
</dbReference>
<feature type="active site" description="Nucleophile" evidence="9">
    <location>
        <position position="87"/>
    </location>
</feature>
<dbReference type="PROSITE" id="PS52029">
    <property type="entry name" value="LD_TPASE"/>
    <property type="match status" value="1"/>
</dbReference>
<dbReference type="Proteomes" id="UP000323392">
    <property type="component" value="Unassembled WGS sequence"/>
</dbReference>
<dbReference type="InterPro" id="IPR005490">
    <property type="entry name" value="LD_TPept_cat_dom"/>
</dbReference>
<evidence type="ECO:0000256" key="8">
    <source>
        <dbReference type="ARBA" id="ARBA00023316"/>
    </source>
</evidence>
<evidence type="ECO:0000256" key="9">
    <source>
        <dbReference type="PROSITE-ProRule" id="PRU01373"/>
    </source>
</evidence>
<reference evidence="11 13" key="1">
    <citation type="submission" date="2016-02" db="EMBL/GenBank/DDBJ databases">
        <title>Draft genome sequence for Clostridium paradoxum JW-YL-7.</title>
        <authorList>
            <person name="Utturkar S.M."/>
            <person name="Lancaster A."/>
            <person name="Poole F.L."/>
            <person name="Adams M.W."/>
            <person name="Brown S.D."/>
        </authorList>
    </citation>
    <scope>NUCLEOTIDE SEQUENCE [LARGE SCALE GENOMIC DNA]</scope>
    <source>
        <strain evidence="11 13">JW-YL-7</strain>
    </source>
</reference>
<evidence type="ECO:0000259" key="10">
    <source>
        <dbReference type="PROSITE" id="PS52029"/>
    </source>
</evidence>
<evidence type="ECO:0000256" key="2">
    <source>
        <dbReference type="ARBA" id="ARBA00005992"/>
    </source>
</evidence>
<protein>
    <submittedName>
        <fullName evidence="11">ErfK/YbiS/YcfS/YnhG family protein</fullName>
    </submittedName>
    <submittedName>
        <fullName evidence="12">L,D-transpeptidase catalytic domain</fullName>
    </submittedName>
</protein>
<dbReference type="PANTHER" id="PTHR30582:SF24">
    <property type="entry name" value="L,D-TRANSPEPTIDASE ERFK_SRFK-RELATED"/>
    <property type="match status" value="1"/>
</dbReference>
<evidence type="ECO:0000313" key="12">
    <source>
        <dbReference type="EMBL" id="SHL16287.1"/>
    </source>
</evidence>
<comment type="pathway">
    <text evidence="1 9">Cell wall biogenesis; peptidoglycan biosynthesis.</text>
</comment>
<keyword evidence="6 9" id="KW-0133">Cell shape</keyword>
<dbReference type="UniPathway" id="UPA00219"/>
<organism evidence="11 13">
    <name type="scientific">Alkalithermobacter thermoalcaliphilus JW-YL-7 = DSM 7308</name>
    <dbReference type="NCBI Taxonomy" id="1121328"/>
    <lineage>
        <taxon>Bacteria</taxon>
        <taxon>Bacillati</taxon>
        <taxon>Bacillota</taxon>
        <taxon>Clostridia</taxon>
        <taxon>Peptostreptococcales</taxon>
        <taxon>Tepidibacteraceae</taxon>
        <taxon>Alkalithermobacter</taxon>
    </lineage>
</organism>
<dbReference type="PATRIC" id="fig|1121328.3.peg.1563"/>
<dbReference type="GO" id="GO:0008360">
    <property type="term" value="P:regulation of cell shape"/>
    <property type="evidence" value="ECO:0007669"/>
    <property type="project" value="UniProtKB-UniRule"/>
</dbReference>
<keyword evidence="3" id="KW-0328">Glycosyltransferase</keyword>
<sequence length="112" mass="12499">MNRKVKIVINLNDRKLYLYINNILHSSYPVAIGKASTPTPTGNFRIIQKLRNPGGVFGSRWMRFYRGYGIHGTNNPSSIGKAVSNGCVRMLNSNINAIYDLVPLGTEVMITK</sequence>
<dbReference type="Proteomes" id="UP000092605">
    <property type="component" value="Unassembled WGS sequence"/>
</dbReference>
<comment type="caution">
    <text evidence="11">The sequence shown here is derived from an EMBL/GenBank/DDBJ whole genome shotgun (WGS) entry which is preliminary data.</text>
</comment>
<dbReference type="InterPro" id="IPR038063">
    <property type="entry name" value="Transpep_catalytic_dom"/>
</dbReference>
<dbReference type="CDD" id="cd16913">
    <property type="entry name" value="YkuD_like"/>
    <property type="match status" value="1"/>
</dbReference>
<evidence type="ECO:0000313" key="13">
    <source>
        <dbReference type="Proteomes" id="UP000092605"/>
    </source>
</evidence>
<evidence type="ECO:0000256" key="3">
    <source>
        <dbReference type="ARBA" id="ARBA00022676"/>
    </source>
</evidence>
<evidence type="ECO:0000256" key="1">
    <source>
        <dbReference type="ARBA" id="ARBA00004752"/>
    </source>
</evidence>
<dbReference type="STRING" id="1121328.JWYL7_1552"/>
<dbReference type="InterPro" id="IPR050979">
    <property type="entry name" value="LD-transpeptidase"/>
</dbReference>
<evidence type="ECO:0000256" key="6">
    <source>
        <dbReference type="ARBA" id="ARBA00022960"/>
    </source>
</evidence>
<feature type="active site" description="Proton donor/acceptor" evidence="9">
    <location>
        <position position="71"/>
    </location>
</feature>
<dbReference type="EMBL" id="LSFY01000001">
    <property type="protein sequence ID" value="KXZ40477.1"/>
    <property type="molecule type" value="Genomic_DNA"/>
</dbReference>
<dbReference type="SUPFAM" id="SSF141523">
    <property type="entry name" value="L,D-transpeptidase catalytic domain-like"/>
    <property type="match status" value="1"/>
</dbReference>
<evidence type="ECO:0000256" key="5">
    <source>
        <dbReference type="ARBA" id="ARBA00022801"/>
    </source>
</evidence>
<keyword evidence="8 9" id="KW-0961">Cell wall biogenesis/degradation</keyword>
<reference evidence="12 14" key="2">
    <citation type="submission" date="2016-11" db="EMBL/GenBank/DDBJ databases">
        <authorList>
            <person name="Varghese N."/>
            <person name="Submissions S."/>
        </authorList>
    </citation>
    <scope>NUCLEOTIDE SEQUENCE [LARGE SCALE GENOMIC DNA]</scope>
    <source>
        <strain evidence="12 14">DSM 7308</strain>
    </source>
</reference>
<dbReference type="AlphaFoldDB" id="A0A150FS80"/>
<keyword evidence="14" id="KW-1185">Reference proteome</keyword>
<keyword evidence="7 9" id="KW-0573">Peptidoglycan synthesis</keyword>
<comment type="similarity">
    <text evidence="2">Belongs to the YkuD family.</text>
</comment>
<dbReference type="GO" id="GO:0018104">
    <property type="term" value="P:peptidoglycan-protein cross-linking"/>
    <property type="evidence" value="ECO:0007669"/>
    <property type="project" value="TreeGrafter"/>
</dbReference>
<dbReference type="RefSeq" id="WP_331721914.1">
    <property type="nucleotide sequence ID" value="NZ_FRBG01000013.1"/>
</dbReference>
<evidence type="ECO:0000256" key="4">
    <source>
        <dbReference type="ARBA" id="ARBA00022679"/>
    </source>
</evidence>
<dbReference type="GO" id="GO:0016757">
    <property type="term" value="F:glycosyltransferase activity"/>
    <property type="evidence" value="ECO:0007669"/>
    <property type="project" value="UniProtKB-KW"/>
</dbReference>
<feature type="domain" description="L,D-TPase catalytic" evidence="10">
    <location>
        <begin position="5"/>
        <end position="111"/>
    </location>
</feature>
<dbReference type="EMBL" id="FRBG01000013">
    <property type="protein sequence ID" value="SHL16287.1"/>
    <property type="molecule type" value="Genomic_DNA"/>
</dbReference>
<proteinExistence type="inferred from homology"/>
<name>A0A150FS80_CLOPD</name>
<keyword evidence="4" id="KW-0808">Transferase</keyword>
<keyword evidence="5" id="KW-0378">Hydrolase</keyword>
<dbReference type="GO" id="GO:0071972">
    <property type="term" value="F:peptidoglycan L,D-transpeptidase activity"/>
    <property type="evidence" value="ECO:0007669"/>
    <property type="project" value="TreeGrafter"/>
</dbReference>
<dbReference type="Pfam" id="PF03734">
    <property type="entry name" value="YkuD"/>
    <property type="match status" value="1"/>
</dbReference>
<dbReference type="GO" id="GO:0071555">
    <property type="term" value="P:cell wall organization"/>
    <property type="evidence" value="ECO:0007669"/>
    <property type="project" value="UniProtKB-UniRule"/>
</dbReference>
<evidence type="ECO:0000313" key="11">
    <source>
        <dbReference type="EMBL" id="KXZ40477.1"/>
    </source>
</evidence>